<organism evidence="16 17">
    <name type="scientific">[Clostridium] aminophilum</name>
    <dbReference type="NCBI Taxonomy" id="1526"/>
    <lineage>
        <taxon>Bacteria</taxon>
        <taxon>Bacillati</taxon>
        <taxon>Bacillota</taxon>
        <taxon>Clostridia</taxon>
        <taxon>Lachnospirales</taxon>
        <taxon>Lachnospiraceae</taxon>
    </lineage>
</organism>
<evidence type="ECO:0000256" key="2">
    <source>
        <dbReference type="ARBA" id="ARBA00010765"/>
    </source>
</evidence>
<protein>
    <recommendedName>
        <fullName evidence="3 13">Biotin synthase</fullName>
        <ecNumber evidence="3 13">2.8.1.6</ecNumber>
    </recommendedName>
</protein>
<accession>A0A1I0FX15</accession>
<gene>
    <name evidence="13" type="primary">bioB</name>
    <name evidence="16" type="ORF">SAMN04487771_10292</name>
</gene>
<dbReference type="NCBIfam" id="TIGR00433">
    <property type="entry name" value="bioB"/>
    <property type="match status" value="1"/>
</dbReference>
<evidence type="ECO:0000256" key="14">
    <source>
        <dbReference type="PIRSR" id="PIRSR001619-1"/>
    </source>
</evidence>
<feature type="binding site" evidence="13 14">
    <location>
        <position position="77"/>
    </location>
    <ligand>
        <name>[4Fe-4S] cluster</name>
        <dbReference type="ChEBI" id="CHEBI:49883"/>
        <note>4Fe-4S-S-AdoMet</note>
    </ligand>
</feature>
<evidence type="ECO:0000256" key="12">
    <source>
        <dbReference type="ARBA" id="ARBA00051157"/>
    </source>
</evidence>
<dbReference type="InterPro" id="IPR013785">
    <property type="entry name" value="Aldolase_TIM"/>
</dbReference>
<evidence type="ECO:0000256" key="5">
    <source>
        <dbReference type="ARBA" id="ARBA00022679"/>
    </source>
</evidence>
<dbReference type="Proteomes" id="UP000199820">
    <property type="component" value="Unassembled WGS sequence"/>
</dbReference>
<dbReference type="GO" id="GO:0005506">
    <property type="term" value="F:iron ion binding"/>
    <property type="evidence" value="ECO:0007669"/>
    <property type="project" value="UniProtKB-UniRule"/>
</dbReference>
<comment type="subunit">
    <text evidence="13">Homodimer.</text>
</comment>
<dbReference type="InterPro" id="IPR058240">
    <property type="entry name" value="rSAM_sf"/>
</dbReference>
<dbReference type="InterPro" id="IPR002684">
    <property type="entry name" value="Biotin_synth/BioAB"/>
</dbReference>
<evidence type="ECO:0000256" key="13">
    <source>
        <dbReference type="HAMAP-Rule" id="MF_01694"/>
    </source>
</evidence>
<feature type="binding site" evidence="13 14">
    <location>
        <position position="149"/>
    </location>
    <ligand>
        <name>[2Fe-2S] cluster</name>
        <dbReference type="ChEBI" id="CHEBI:190135"/>
    </ligand>
</feature>
<dbReference type="STRING" id="1526.SAMN02910262_02532"/>
<comment type="cofactor">
    <cofactor evidence="14">
        <name>[2Fe-2S] cluster</name>
        <dbReference type="ChEBI" id="CHEBI:190135"/>
    </cofactor>
    <text evidence="14">Binds 1 [2Fe-2S] cluster. The cluster is coordinated with 3 cysteines and 1 arginine.</text>
</comment>
<dbReference type="SFLD" id="SFLDG01060">
    <property type="entry name" value="BATS_domain_containing"/>
    <property type="match status" value="1"/>
</dbReference>
<dbReference type="Pfam" id="PF04055">
    <property type="entry name" value="Radical_SAM"/>
    <property type="match status" value="1"/>
</dbReference>
<dbReference type="RefSeq" id="WP_074649757.1">
    <property type="nucleotide sequence ID" value="NZ_FOIL01000029.1"/>
</dbReference>
<keyword evidence="5 13" id="KW-0808">Transferase</keyword>
<dbReference type="HAMAP" id="MF_01694">
    <property type="entry name" value="BioB"/>
    <property type="match status" value="1"/>
</dbReference>
<dbReference type="InterPro" id="IPR007197">
    <property type="entry name" value="rSAM"/>
</dbReference>
<evidence type="ECO:0000256" key="11">
    <source>
        <dbReference type="ARBA" id="ARBA00023014"/>
    </source>
</evidence>
<feature type="binding site" evidence="13 14">
    <location>
        <position position="117"/>
    </location>
    <ligand>
        <name>[2Fe-2S] cluster</name>
        <dbReference type="ChEBI" id="CHEBI:190135"/>
    </ligand>
</feature>
<evidence type="ECO:0000256" key="6">
    <source>
        <dbReference type="ARBA" id="ARBA00022691"/>
    </source>
</evidence>
<dbReference type="EC" id="2.8.1.6" evidence="3 13"/>
<dbReference type="OrthoDB" id="9786826at2"/>
<evidence type="ECO:0000256" key="1">
    <source>
        <dbReference type="ARBA" id="ARBA00004942"/>
    </source>
</evidence>
<keyword evidence="6 13" id="KW-0949">S-adenosyl-L-methionine</keyword>
<evidence type="ECO:0000256" key="8">
    <source>
        <dbReference type="ARBA" id="ARBA00022723"/>
    </source>
</evidence>
<dbReference type="PANTHER" id="PTHR22976">
    <property type="entry name" value="BIOTIN SYNTHASE"/>
    <property type="match status" value="1"/>
</dbReference>
<keyword evidence="9 13" id="KW-0093">Biotin biosynthesis</keyword>
<name>A0A1I0FX15_9FIRM</name>
<dbReference type="PIRSF" id="PIRSF001619">
    <property type="entry name" value="Biotin_synth"/>
    <property type="match status" value="1"/>
</dbReference>
<evidence type="ECO:0000256" key="9">
    <source>
        <dbReference type="ARBA" id="ARBA00022756"/>
    </source>
</evidence>
<feature type="binding site" evidence="13 14">
    <location>
        <position position="73"/>
    </location>
    <ligand>
        <name>[4Fe-4S] cluster</name>
        <dbReference type="ChEBI" id="CHEBI:49883"/>
        <note>4Fe-4S-S-AdoMet</note>
    </ligand>
</feature>
<dbReference type="SFLD" id="SFLDS00029">
    <property type="entry name" value="Radical_SAM"/>
    <property type="match status" value="1"/>
</dbReference>
<reference evidence="16 17" key="1">
    <citation type="submission" date="2016-10" db="EMBL/GenBank/DDBJ databases">
        <authorList>
            <person name="de Groot N.N."/>
        </authorList>
    </citation>
    <scope>NUCLEOTIDE SEQUENCE [LARGE SCALE GENOMIC DNA]</scope>
    <source>
        <strain evidence="16 17">KH1P1</strain>
    </source>
</reference>
<dbReference type="AlphaFoldDB" id="A0A1I0FX15"/>
<keyword evidence="10 13" id="KW-0408">Iron</keyword>
<keyword evidence="11 13" id="KW-0411">Iron-sulfur</keyword>
<dbReference type="InterPro" id="IPR006638">
    <property type="entry name" value="Elp3/MiaA/NifB-like_rSAM"/>
</dbReference>
<dbReference type="PANTHER" id="PTHR22976:SF2">
    <property type="entry name" value="BIOTIN SYNTHASE, MITOCHONDRIAL"/>
    <property type="match status" value="1"/>
</dbReference>
<comment type="catalytic activity">
    <reaction evidence="12 13">
        <text>(4R,5S)-dethiobiotin + (sulfur carrier)-SH + 2 reduced [2Fe-2S]-[ferredoxin] + 2 S-adenosyl-L-methionine = (sulfur carrier)-H + biotin + 2 5'-deoxyadenosine + 2 L-methionine + 2 oxidized [2Fe-2S]-[ferredoxin]</text>
        <dbReference type="Rhea" id="RHEA:22060"/>
        <dbReference type="Rhea" id="RHEA-COMP:10000"/>
        <dbReference type="Rhea" id="RHEA-COMP:10001"/>
        <dbReference type="Rhea" id="RHEA-COMP:14737"/>
        <dbReference type="Rhea" id="RHEA-COMP:14739"/>
        <dbReference type="ChEBI" id="CHEBI:17319"/>
        <dbReference type="ChEBI" id="CHEBI:29917"/>
        <dbReference type="ChEBI" id="CHEBI:33737"/>
        <dbReference type="ChEBI" id="CHEBI:33738"/>
        <dbReference type="ChEBI" id="CHEBI:57586"/>
        <dbReference type="ChEBI" id="CHEBI:57844"/>
        <dbReference type="ChEBI" id="CHEBI:59789"/>
        <dbReference type="ChEBI" id="CHEBI:64428"/>
        <dbReference type="ChEBI" id="CHEBI:149473"/>
        <dbReference type="EC" id="2.8.1.6"/>
    </reaction>
</comment>
<evidence type="ECO:0000259" key="15">
    <source>
        <dbReference type="PROSITE" id="PS51918"/>
    </source>
</evidence>
<dbReference type="SFLD" id="SFLDG01278">
    <property type="entry name" value="biotin_synthase_like"/>
    <property type="match status" value="1"/>
</dbReference>
<dbReference type="Gene3D" id="3.20.20.70">
    <property type="entry name" value="Aldolase class I"/>
    <property type="match status" value="1"/>
</dbReference>
<feature type="binding site" evidence="13 14">
    <location>
        <position position="80"/>
    </location>
    <ligand>
        <name>[4Fe-4S] cluster</name>
        <dbReference type="ChEBI" id="CHEBI:49883"/>
        <note>4Fe-4S-S-AdoMet</note>
    </ligand>
</feature>
<evidence type="ECO:0000313" key="16">
    <source>
        <dbReference type="EMBL" id="SET63087.1"/>
    </source>
</evidence>
<dbReference type="SUPFAM" id="SSF102114">
    <property type="entry name" value="Radical SAM enzymes"/>
    <property type="match status" value="1"/>
</dbReference>
<dbReference type="GO" id="GO:0051539">
    <property type="term" value="F:4 iron, 4 sulfur cluster binding"/>
    <property type="evidence" value="ECO:0007669"/>
    <property type="project" value="UniProtKB-KW"/>
</dbReference>
<comment type="similarity">
    <text evidence="2 13">Belongs to the radical SAM superfamily. Biotin synthase family.</text>
</comment>
<evidence type="ECO:0000256" key="3">
    <source>
        <dbReference type="ARBA" id="ARBA00012236"/>
    </source>
</evidence>
<dbReference type="InterPro" id="IPR010722">
    <property type="entry name" value="BATS_dom"/>
</dbReference>
<dbReference type="eggNOG" id="COG0502">
    <property type="taxonomic scope" value="Bacteria"/>
</dbReference>
<dbReference type="GO" id="GO:0009102">
    <property type="term" value="P:biotin biosynthetic process"/>
    <property type="evidence" value="ECO:0007669"/>
    <property type="project" value="UniProtKB-UniRule"/>
</dbReference>
<proteinExistence type="inferred from homology"/>
<comment type="pathway">
    <text evidence="1 13">Cofactor biosynthesis; biotin biosynthesis; biotin from 7,8-diaminononanoate: step 2/2.</text>
</comment>
<comment type="function">
    <text evidence="13">Catalyzes the conversion of dethiobiotin (DTB) to biotin by the insertion of a sulfur atom into dethiobiotin via a radical-based mechanism.</text>
</comment>
<dbReference type="GO" id="GO:0004076">
    <property type="term" value="F:biotin synthase activity"/>
    <property type="evidence" value="ECO:0007669"/>
    <property type="project" value="UniProtKB-UniRule"/>
</dbReference>
<evidence type="ECO:0000256" key="4">
    <source>
        <dbReference type="ARBA" id="ARBA00022485"/>
    </source>
</evidence>
<dbReference type="PROSITE" id="PS51918">
    <property type="entry name" value="RADICAL_SAM"/>
    <property type="match status" value="1"/>
</dbReference>
<dbReference type="UniPathway" id="UPA00078">
    <property type="reaction ID" value="UER00162"/>
</dbReference>
<keyword evidence="7 13" id="KW-0001">2Fe-2S</keyword>
<evidence type="ECO:0000256" key="10">
    <source>
        <dbReference type="ARBA" id="ARBA00023004"/>
    </source>
</evidence>
<dbReference type="EMBL" id="FOIL01000029">
    <property type="protein sequence ID" value="SET63087.1"/>
    <property type="molecule type" value="Genomic_DNA"/>
</dbReference>
<keyword evidence="17" id="KW-1185">Reference proteome</keyword>
<keyword evidence="8 13" id="KW-0479">Metal-binding</keyword>
<dbReference type="SMART" id="SM00876">
    <property type="entry name" value="BATS"/>
    <property type="match status" value="1"/>
</dbReference>
<keyword evidence="4 13" id="KW-0004">4Fe-4S</keyword>
<dbReference type="InterPro" id="IPR024177">
    <property type="entry name" value="Biotin_synthase"/>
</dbReference>
<dbReference type="GO" id="GO:0051537">
    <property type="term" value="F:2 iron, 2 sulfur cluster binding"/>
    <property type="evidence" value="ECO:0007669"/>
    <property type="project" value="UniProtKB-KW"/>
</dbReference>
<dbReference type="Pfam" id="PF06968">
    <property type="entry name" value="BATS"/>
    <property type="match status" value="1"/>
</dbReference>
<comment type="cofactor">
    <cofactor evidence="13">
        <name>[2Fe-2S] cluster</name>
        <dbReference type="ChEBI" id="CHEBI:190135"/>
    </cofactor>
    <text evidence="13">Binds 1 [2Fe-2S] cluster. The cluster is coordinated with 3 cysteines and 1 arginine.</text>
</comment>
<feature type="binding site" evidence="13 14">
    <location>
        <position position="209"/>
    </location>
    <ligand>
        <name>[2Fe-2S] cluster</name>
        <dbReference type="ChEBI" id="CHEBI:190135"/>
    </ligand>
</feature>
<dbReference type="SMART" id="SM00729">
    <property type="entry name" value="Elp3"/>
    <property type="match status" value="1"/>
</dbReference>
<feature type="domain" description="Radical SAM core" evidence="15">
    <location>
        <begin position="55"/>
        <end position="284"/>
    </location>
</feature>
<comment type="cofactor">
    <cofactor evidence="13 14">
        <name>[4Fe-4S] cluster</name>
        <dbReference type="ChEBI" id="CHEBI:49883"/>
    </cofactor>
    <text evidence="13 14">Binds 1 [4Fe-4S] cluster. The cluster is coordinated with 3 cysteines and an exchangeable S-adenosyl-L-methionine.</text>
</comment>
<sequence length="334" mass="36756">MAEEYRDSIAAVGVGALADEIIAGRRLTREDDLETLITCDLNELKAGADRIREKFSGKKVNLCTILSGIEGRCSENCKFCAQSGHNHTGCEHHGMLSEDEIVAAARANQEEGVDRFSIVNSGKTPTVADFEKLVSVFARMHRELEIETCASVGFLSAEQLHRLHEAGVAAVHCNLETSRRYFPSICTTHTYDEKIENIRRAQREGLKVCSGGIIGMGETWEDRIEMALELADLHVDSIPINSLMPIKGTPLENQPRLTEDEILRTIAIYRYINPEADIRLAGGRALMADNGRTAFLAGASASITGNMLTTSGSTIRMDKEMLEELGRETHPAYC</sequence>
<evidence type="ECO:0000313" key="17">
    <source>
        <dbReference type="Proteomes" id="UP000199820"/>
    </source>
</evidence>
<evidence type="ECO:0000256" key="7">
    <source>
        <dbReference type="ARBA" id="ARBA00022714"/>
    </source>
</evidence>
<feature type="binding site" evidence="13 14">
    <location>
        <position position="279"/>
    </location>
    <ligand>
        <name>[2Fe-2S] cluster</name>
        <dbReference type="ChEBI" id="CHEBI:190135"/>
    </ligand>
</feature>
<dbReference type="CDD" id="cd01335">
    <property type="entry name" value="Radical_SAM"/>
    <property type="match status" value="1"/>
</dbReference>